<protein>
    <submittedName>
        <fullName evidence="3">Uncharacterized protein</fullName>
    </submittedName>
</protein>
<gene>
    <name evidence="3" type="ORF">g.1281</name>
</gene>
<organism evidence="3">
    <name type="scientific">Clastoptera arizonana</name>
    <name type="common">Arizona spittle bug</name>
    <dbReference type="NCBI Taxonomy" id="38151"/>
    <lineage>
        <taxon>Eukaryota</taxon>
        <taxon>Metazoa</taxon>
        <taxon>Ecdysozoa</taxon>
        <taxon>Arthropoda</taxon>
        <taxon>Hexapoda</taxon>
        <taxon>Insecta</taxon>
        <taxon>Pterygota</taxon>
        <taxon>Neoptera</taxon>
        <taxon>Paraneoptera</taxon>
        <taxon>Hemiptera</taxon>
        <taxon>Auchenorrhyncha</taxon>
        <taxon>Cercopoidea</taxon>
        <taxon>Clastopteridae</taxon>
        <taxon>Clastoptera</taxon>
    </lineage>
</organism>
<keyword evidence="2" id="KW-0732">Signal</keyword>
<feature type="region of interest" description="Disordered" evidence="1">
    <location>
        <begin position="74"/>
        <end position="97"/>
    </location>
</feature>
<evidence type="ECO:0000256" key="2">
    <source>
        <dbReference type="SAM" id="SignalP"/>
    </source>
</evidence>
<evidence type="ECO:0000256" key="1">
    <source>
        <dbReference type="SAM" id="MobiDB-lite"/>
    </source>
</evidence>
<accession>A0A1B6DNW5</accession>
<feature type="chain" id="PRO_5008581409" evidence="2">
    <location>
        <begin position="25"/>
        <end position="113"/>
    </location>
</feature>
<name>A0A1B6DNW5_9HEMI</name>
<sequence>MSTMQIFEVVVILSTCLTIPNTNGAVLVPEEVGTLLSLIYSMFPPIKVGKDSRFGFGFRLGPNIDFQTIVELGPQTNTQPLGEPTNKRAANSKKTGDTKLKPMTIKHFFKQEN</sequence>
<dbReference type="EMBL" id="GEDC01009934">
    <property type="protein sequence ID" value="JAS27364.1"/>
    <property type="molecule type" value="Transcribed_RNA"/>
</dbReference>
<dbReference type="AlphaFoldDB" id="A0A1B6DNW5"/>
<proteinExistence type="predicted"/>
<feature type="signal peptide" evidence="2">
    <location>
        <begin position="1"/>
        <end position="24"/>
    </location>
</feature>
<evidence type="ECO:0000313" key="3">
    <source>
        <dbReference type="EMBL" id="JAS27364.1"/>
    </source>
</evidence>
<reference evidence="3" key="1">
    <citation type="submission" date="2015-12" db="EMBL/GenBank/DDBJ databases">
        <title>De novo transcriptome assembly of four potential Pierce s Disease insect vectors from Arizona vineyards.</title>
        <authorList>
            <person name="Tassone E.E."/>
        </authorList>
    </citation>
    <scope>NUCLEOTIDE SEQUENCE</scope>
</reference>